<keyword evidence="5 6" id="KW-0472">Membrane</keyword>
<evidence type="ECO:0000256" key="2">
    <source>
        <dbReference type="ARBA" id="ARBA00022475"/>
    </source>
</evidence>
<evidence type="ECO:0000313" key="10">
    <source>
        <dbReference type="Proteomes" id="UP000824017"/>
    </source>
</evidence>
<evidence type="ECO:0000256" key="4">
    <source>
        <dbReference type="ARBA" id="ARBA00022989"/>
    </source>
</evidence>
<feature type="transmembrane region" description="Helical" evidence="6">
    <location>
        <begin position="570"/>
        <end position="592"/>
    </location>
</feature>
<dbReference type="InterPro" id="IPR003838">
    <property type="entry name" value="ABC3_permease_C"/>
</dbReference>
<evidence type="ECO:0000259" key="8">
    <source>
        <dbReference type="Pfam" id="PF12704"/>
    </source>
</evidence>
<comment type="subcellular location">
    <subcellularLocation>
        <location evidence="1">Cell membrane</location>
        <topology evidence="1">Multi-pass membrane protein</topology>
    </subcellularLocation>
</comment>
<proteinExistence type="predicted"/>
<feature type="domain" description="ABC3 transporter permease C-terminal" evidence="7">
    <location>
        <begin position="466"/>
        <end position="598"/>
    </location>
</feature>
<evidence type="ECO:0000313" key="9">
    <source>
        <dbReference type="EMBL" id="HIZ12943.1"/>
    </source>
</evidence>
<reference evidence="9" key="1">
    <citation type="journal article" date="2021" name="PeerJ">
        <title>Extensive microbial diversity within the chicken gut microbiome revealed by metagenomics and culture.</title>
        <authorList>
            <person name="Gilroy R."/>
            <person name="Ravi A."/>
            <person name="Getino M."/>
            <person name="Pursley I."/>
            <person name="Horton D.L."/>
            <person name="Alikhan N.F."/>
            <person name="Baker D."/>
            <person name="Gharbi K."/>
            <person name="Hall N."/>
            <person name="Watson M."/>
            <person name="Adriaenssens E.M."/>
            <person name="Foster-Nyarko E."/>
            <person name="Jarju S."/>
            <person name="Secka A."/>
            <person name="Antonio M."/>
            <person name="Oren A."/>
            <person name="Chaudhuri R.R."/>
            <person name="La Ragione R."/>
            <person name="Hildebrand F."/>
            <person name="Pallen M.J."/>
        </authorList>
    </citation>
    <scope>NUCLEOTIDE SEQUENCE</scope>
    <source>
        <strain evidence="9">ChiGjej1B1-13045</strain>
    </source>
</reference>
<dbReference type="Pfam" id="PF12704">
    <property type="entry name" value="MacB_PCD"/>
    <property type="match status" value="1"/>
</dbReference>
<dbReference type="Proteomes" id="UP000824017">
    <property type="component" value="Unassembled WGS sequence"/>
</dbReference>
<keyword evidence="3 6" id="KW-0812">Transmembrane</keyword>
<evidence type="ECO:0000256" key="6">
    <source>
        <dbReference type="SAM" id="Phobius"/>
    </source>
</evidence>
<evidence type="ECO:0000256" key="5">
    <source>
        <dbReference type="ARBA" id="ARBA00023136"/>
    </source>
</evidence>
<keyword evidence="4 6" id="KW-1133">Transmembrane helix</keyword>
<dbReference type="AlphaFoldDB" id="A0A9D2IJ27"/>
<evidence type="ECO:0000256" key="1">
    <source>
        <dbReference type="ARBA" id="ARBA00004651"/>
    </source>
</evidence>
<gene>
    <name evidence="9" type="ORF">H9817_03310</name>
</gene>
<dbReference type="EMBL" id="DXCD01000088">
    <property type="protein sequence ID" value="HIZ12943.1"/>
    <property type="molecule type" value="Genomic_DNA"/>
</dbReference>
<comment type="caution">
    <text evidence="9">The sequence shown here is derived from an EMBL/GenBank/DDBJ whole genome shotgun (WGS) entry which is preliminary data.</text>
</comment>
<reference evidence="9" key="2">
    <citation type="submission" date="2021-04" db="EMBL/GenBank/DDBJ databases">
        <authorList>
            <person name="Gilroy R."/>
        </authorList>
    </citation>
    <scope>NUCLEOTIDE SEQUENCE</scope>
    <source>
        <strain evidence="9">ChiGjej1B1-13045</strain>
    </source>
</reference>
<feature type="transmembrane region" description="Helical" evidence="6">
    <location>
        <begin position="508"/>
        <end position="533"/>
    </location>
</feature>
<keyword evidence="2" id="KW-1003">Cell membrane</keyword>
<dbReference type="GO" id="GO:0005886">
    <property type="term" value="C:plasma membrane"/>
    <property type="evidence" value="ECO:0007669"/>
    <property type="project" value="UniProtKB-SubCell"/>
</dbReference>
<evidence type="ECO:0000259" key="7">
    <source>
        <dbReference type="Pfam" id="PF02687"/>
    </source>
</evidence>
<feature type="domain" description="MacB-like periplasmic core" evidence="8">
    <location>
        <begin position="284"/>
        <end position="397"/>
    </location>
</feature>
<organism evidence="9 10">
    <name type="scientific">Candidatus Mediterraneibacter stercorigallinarum</name>
    <dbReference type="NCBI Taxonomy" id="2838686"/>
    <lineage>
        <taxon>Bacteria</taxon>
        <taxon>Bacillati</taxon>
        <taxon>Bacillota</taxon>
        <taxon>Clostridia</taxon>
        <taxon>Lachnospirales</taxon>
        <taxon>Lachnospiraceae</taxon>
        <taxon>Mediterraneibacter</taxon>
    </lineage>
</organism>
<feature type="transmembrane region" description="Helical" evidence="6">
    <location>
        <begin position="462"/>
        <end position="487"/>
    </location>
</feature>
<accession>A0A9D2IJ27</accession>
<sequence>MTFYYSIKQMRRSPVKSLLFFLLIGLCAFFLALGGALWYMGSSGLQNFDELYTTIGTVEQKYEGTKIRSSWDPETQQYEYFNGGYYGERIDDDVLDFEGADYILEPRQRPYFGAYIEDLYDGIGSPNMGIVEAEPLVTGPMYPSLPMRVKRVLEGTMQEGEIFYICDHQSVEPDILEAGKTYVMQLSMIGIAHGANVPEGEEPVEYLLYPAIASDQYTIDMEPVYDPVTEEDRWYDEVTDGFYETERGKRWLAISNYQDYDMRTIPVQPTDGTSLLMHFYNGEARITEGRDITEEEYANGEKVCLIPEKLAMQLGKNVGDTLNLPLYYADYSRSVGDAFVLGGGGGVSVNLLNAEGEVYQVFNEQEYEIVGIYTAEDKGSGSYTAGNYEVVIPWNAIPENCWADNIAGAGRMKGATTSFQIPNGTIEEFREKWESLGIDDLEIRFYDMGYSQLQESLETRQLMSLVFLVSGCVMAVLILCFFSNLFITGQRERIAVERLMGRTKRQCAASILAGMLILSAAGCIVGSVSGWLVSGQAAERVGDTLEFDRTFSDSMTANTEPEEAGEKAGAVLPCVTGAALMAASAVISSAYVGKTLKKEPLRILGEIEE</sequence>
<evidence type="ECO:0000256" key="3">
    <source>
        <dbReference type="ARBA" id="ARBA00022692"/>
    </source>
</evidence>
<protein>
    <submittedName>
        <fullName evidence="9">ABC transporter permease</fullName>
    </submittedName>
</protein>
<dbReference type="InterPro" id="IPR025857">
    <property type="entry name" value="MacB_PCD"/>
</dbReference>
<name>A0A9D2IJ27_9FIRM</name>
<dbReference type="Pfam" id="PF02687">
    <property type="entry name" value="FtsX"/>
    <property type="match status" value="1"/>
</dbReference>